<keyword evidence="1" id="KW-0472">Membrane</keyword>
<keyword evidence="1" id="KW-0812">Transmembrane</keyword>
<protein>
    <recommendedName>
        <fullName evidence="4">DUF2798 domain-containing protein</fullName>
    </recommendedName>
</protein>
<accession>A0A096F9I3</accession>
<dbReference type="InterPro" id="IPR021529">
    <property type="entry name" value="DUF2798"/>
</dbReference>
<comment type="caution">
    <text evidence="2">The sequence shown here is derived from an EMBL/GenBank/DDBJ whole genome shotgun (WGS) entry which is preliminary data.</text>
</comment>
<dbReference type="RefSeq" id="WP_034373434.1">
    <property type="nucleotide sequence ID" value="NZ_AWOR01000068.1"/>
</dbReference>
<reference evidence="2 3" key="1">
    <citation type="submission" date="2013-09" db="EMBL/GenBank/DDBJ databases">
        <title>High correlation between genotypes and phenotypes of environmental bacteria Comamonas testosteroni strains.</title>
        <authorList>
            <person name="Liu L."/>
            <person name="Zhu W."/>
            <person name="Xia X."/>
            <person name="Xu B."/>
            <person name="Luo M."/>
            <person name="Wang G."/>
        </authorList>
    </citation>
    <scope>NUCLEOTIDE SEQUENCE [LARGE SCALE GENOMIC DNA]</scope>
    <source>
        <strain evidence="2 3">JL40</strain>
    </source>
</reference>
<feature type="transmembrane region" description="Helical" evidence="1">
    <location>
        <begin position="26"/>
        <end position="50"/>
    </location>
</feature>
<organism evidence="2 3">
    <name type="scientific">Comamonas testosteroni</name>
    <name type="common">Pseudomonas testosteroni</name>
    <dbReference type="NCBI Taxonomy" id="285"/>
    <lineage>
        <taxon>Bacteria</taxon>
        <taxon>Pseudomonadati</taxon>
        <taxon>Pseudomonadota</taxon>
        <taxon>Betaproteobacteria</taxon>
        <taxon>Burkholderiales</taxon>
        <taxon>Comamonadaceae</taxon>
        <taxon>Comamonas</taxon>
    </lineage>
</organism>
<evidence type="ECO:0000256" key="1">
    <source>
        <dbReference type="SAM" id="Phobius"/>
    </source>
</evidence>
<sequence>MTEEGSRPSRSAAIRRRKLHKRHTPLVFAFYMALIMAFFMCCIIVAANGGLGAGYGWRVLKAYALAMPSAFACVVLVRPLVMRLVAATVQP</sequence>
<evidence type="ECO:0008006" key="4">
    <source>
        <dbReference type="Google" id="ProtNLM"/>
    </source>
</evidence>
<name>A0A096F9I3_COMTE</name>
<evidence type="ECO:0000313" key="2">
    <source>
        <dbReference type="EMBL" id="KGH26589.1"/>
    </source>
</evidence>
<gene>
    <name evidence="2" type="ORF">P353_20730</name>
</gene>
<feature type="transmembrane region" description="Helical" evidence="1">
    <location>
        <begin position="62"/>
        <end position="81"/>
    </location>
</feature>
<dbReference type="EMBL" id="AWOR01000068">
    <property type="protein sequence ID" value="KGH26589.1"/>
    <property type="molecule type" value="Genomic_DNA"/>
</dbReference>
<dbReference type="AlphaFoldDB" id="A0A096F9I3"/>
<dbReference type="Proteomes" id="UP000029553">
    <property type="component" value="Unassembled WGS sequence"/>
</dbReference>
<evidence type="ECO:0000313" key="3">
    <source>
        <dbReference type="Proteomes" id="UP000029553"/>
    </source>
</evidence>
<dbReference type="Pfam" id="PF11391">
    <property type="entry name" value="DUF2798"/>
    <property type="match status" value="1"/>
</dbReference>
<proteinExistence type="predicted"/>
<keyword evidence="1" id="KW-1133">Transmembrane helix</keyword>